<organism evidence="11 12">
    <name type="scientific">Ramlibacter henchirensis</name>
    <dbReference type="NCBI Taxonomy" id="204072"/>
    <lineage>
        <taxon>Bacteria</taxon>
        <taxon>Pseudomonadati</taxon>
        <taxon>Pseudomonadota</taxon>
        <taxon>Betaproteobacteria</taxon>
        <taxon>Burkholderiales</taxon>
        <taxon>Comamonadaceae</taxon>
        <taxon>Ramlibacter</taxon>
    </lineage>
</organism>
<dbReference type="GO" id="GO:0005886">
    <property type="term" value="C:plasma membrane"/>
    <property type="evidence" value="ECO:0007669"/>
    <property type="project" value="UniProtKB-SubCell"/>
</dbReference>
<comment type="subcellular location">
    <subcellularLocation>
        <location evidence="1 9">Cell inner membrane</location>
        <topology evidence="1 9">Multi-pass membrane protein</topology>
    </subcellularLocation>
</comment>
<dbReference type="OrthoDB" id="2877624at2"/>
<keyword evidence="4 9" id="KW-0997">Cell inner membrane</keyword>
<keyword evidence="2 9" id="KW-0813">Transport</keyword>
<keyword evidence="5 9" id="KW-0812">Transmembrane</keyword>
<evidence type="ECO:0000256" key="5">
    <source>
        <dbReference type="ARBA" id="ARBA00022692"/>
    </source>
</evidence>
<dbReference type="PANTHER" id="PTHR35011">
    <property type="entry name" value="2,3-DIKETO-L-GULONATE TRAP TRANSPORTER SMALL PERMEASE PROTEIN YIAM"/>
    <property type="match status" value="1"/>
</dbReference>
<feature type="domain" description="Tripartite ATP-independent periplasmic transporters DctQ component" evidence="10">
    <location>
        <begin position="35"/>
        <end position="165"/>
    </location>
</feature>
<accession>A0A4Z0BP47</accession>
<evidence type="ECO:0000256" key="1">
    <source>
        <dbReference type="ARBA" id="ARBA00004429"/>
    </source>
</evidence>
<evidence type="ECO:0000259" key="10">
    <source>
        <dbReference type="Pfam" id="PF04290"/>
    </source>
</evidence>
<feature type="transmembrane region" description="Helical" evidence="9">
    <location>
        <begin position="140"/>
        <end position="162"/>
    </location>
</feature>
<dbReference type="RefSeq" id="WP_135264931.1">
    <property type="nucleotide sequence ID" value="NZ_SMLM01000003.1"/>
</dbReference>
<dbReference type="PANTHER" id="PTHR35011:SF10">
    <property type="entry name" value="TRAP TRANSPORTER SMALL PERMEASE PROTEIN"/>
    <property type="match status" value="1"/>
</dbReference>
<name>A0A4Z0BP47_9BURK</name>
<dbReference type="InterPro" id="IPR007387">
    <property type="entry name" value="TRAP_DctQ"/>
</dbReference>
<feature type="transmembrane region" description="Helical" evidence="9">
    <location>
        <begin position="102"/>
        <end position="120"/>
    </location>
</feature>
<dbReference type="GO" id="GO:0015740">
    <property type="term" value="P:C4-dicarboxylate transport"/>
    <property type="evidence" value="ECO:0007669"/>
    <property type="project" value="TreeGrafter"/>
</dbReference>
<evidence type="ECO:0000256" key="9">
    <source>
        <dbReference type="RuleBase" id="RU369079"/>
    </source>
</evidence>
<comment type="subunit">
    <text evidence="9">The complex comprises the extracytoplasmic solute receptor protein and the two transmembrane proteins.</text>
</comment>
<feature type="transmembrane region" description="Helical" evidence="9">
    <location>
        <begin position="55"/>
        <end position="72"/>
    </location>
</feature>
<keyword evidence="7 9" id="KW-0472">Membrane</keyword>
<sequence length="173" mass="18666">MSAAQEALPAGGWGRAVARLSDFCLVVAKACIAGMTLLVTVDVILRLVARAPVRGAYEVVGLLGALAVAGALPHIQRTRAFIVVETLTETLKGAARAWLQRAMLLVETIFFALLFVQFAAGTQAMRVSRQVTDILNLPVWLAYAAIAFCFACVTLVCLWQLLQPLDRRDARVA</sequence>
<keyword evidence="6 9" id="KW-1133">Transmembrane helix</keyword>
<reference evidence="11 12" key="1">
    <citation type="submission" date="2019-03" db="EMBL/GenBank/DDBJ databases">
        <title>Ramlibacter henchirensis DSM 14656, whole genome shotgun sequence.</title>
        <authorList>
            <person name="Zhang X."/>
            <person name="Feng G."/>
            <person name="Zhu H."/>
        </authorList>
    </citation>
    <scope>NUCLEOTIDE SEQUENCE [LARGE SCALE GENOMIC DNA]</scope>
    <source>
        <strain evidence="11 12">DSM 14656</strain>
    </source>
</reference>
<evidence type="ECO:0000256" key="7">
    <source>
        <dbReference type="ARBA" id="ARBA00023136"/>
    </source>
</evidence>
<protein>
    <recommendedName>
        <fullName evidence="9">TRAP transporter small permease protein</fullName>
    </recommendedName>
</protein>
<gene>
    <name evidence="11" type="ORF">EZ313_19230</name>
</gene>
<keyword evidence="12" id="KW-1185">Reference proteome</keyword>
<evidence type="ECO:0000313" key="11">
    <source>
        <dbReference type="EMBL" id="TFZ00591.1"/>
    </source>
</evidence>
<dbReference type="AlphaFoldDB" id="A0A4Z0BP47"/>
<dbReference type="Proteomes" id="UP000298180">
    <property type="component" value="Unassembled WGS sequence"/>
</dbReference>
<evidence type="ECO:0000256" key="6">
    <source>
        <dbReference type="ARBA" id="ARBA00022989"/>
    </source>
</evidence>
<feature type="transmembrane region" description="Helical" evidence="9">
    <location>
        <begin position="23"/>
        <end position="49"/>
    </location>
</feature>
<dbReference type="Pfam" id="PF04290">
    <property type="entry name" value="DctQ"/>
    <property type="match status" value="1"/>
</dbReference>
<comment type="similarity">
    <text evidence="8 9">Belongs to the TRAP transporter small permease family.</text>
</comment>
<evidence type="ECO:0000256" key="3">
    <source>
        <dbReference type="ARBA" id="ARBA00022475"/>
    </source>
</evidence>
<evidence type="ECO:0000313" key="12">
    <source>
        <dbReference type="Proteomes" id="UP000298180"/>
    </source>
</evidence>
<proteinExistence type="inferred from homology"/>
<dbReference type="GO" id="GO:0022857">
    <property type="term" value="F:transmembrane transporter activity"/>
    <property type="evidence" value="ECO:0007669"/>
    <property type="project" value="UniProtKB-UniRule"/>
</dbReference>
<evidence type="ECO:0000256" key="8">
    <source>
        <dbReference type="ARBA" id="ARBA00038436"/>
    </source>
</evidence>
<dbReference type="EMBL" id="SMLM01000003">
    <property type="protein sequence ID" value="TFZ00591.1"/>
    <property type="molecule type" value="Genomic_DNA"/>
</dbReference>
<comment type="caution">
    <text evidence="11">The sequence shown here is derived from an EMBL/GenBank/DDBJ whole genome shotgun (WGS) entry which is preliminary data.</text>
</comment>
<keyword evidence="3" id="KW-1003">Cell membrane</keyword>
<evidence type="ECO:0000256" key="2">
    <source>
        <dbReference type="ARBA" id="ARBA00022448"/>
    </source>
</evidence>
<dbReference type="InterPro" id="IPR055348">
    <property type="entry name" value="DctQ"/>
</dbReference>
<evidence type="ECO:0000256" key="4">
    <source>
        <dbReference type="ARBA" id="ARBA00022519"/>
    </source>
</evidence>
<comment type="function">
    <text evidence="9">Part of the tripartite ATP-independent periplasmic (TRAP) transport system.</text>
</comment>